<evidence type="ECO:0000256" key="2">
    <source>
        <dbReference type="ARBA" id="ARBA00023242"/>
    </source>
</evidence>
<dbReference type="RefSeq" id="XP_040765109.1">
    <property type="nucleotide sequence ID" value="XM_040908702.1"/>
</dbReference>
<dbReference type="GeneID" id="63825731"/>
<feature type="domain" description="HhH-GPD" evidence="3">
    <location>
        <begin position="31"/>
        <end position="116"/>
    </location>
</feature>
<protein>
    <recommendedName>
        <fullName evidence="3">HhH-GPD domain-containing protein</fullName>
    </recommendedName>
</protein>
<dbReference type="PANTHER" id="PTHR15074">
    <property type="entry name" value="METHYL-CPG-BINDING PROTEIN"/>
    <property type="match status" value="1"/>
</dbReference>
<evidence type="ECO:0000313" key="4">
    <source>
        <dbReference type="EMBL" id="KZT07369.1"/>
    </source>
</evidence>
<evidence type="ECO:0000313" key="5">
    <source>
        <dbReference type="Proteomes" id="UP000076871"/>
    </source>
</evidence>
<dbReference type="OrthoDB" id="10265068at2759"/>
<keyword evidence="2" id="KW-0539">Nucleus</keyword>
<proteinExistence type="predicted"/>
<sequence>MAKPILIQEHVADDPWKVLVAVALLNKTAGRHAVPTFFDLTARWPTAPALAQASPDALERLITHLGLGKSRTKRLIALSQAYVSDPPQPGALRPSRCYVQARMLSSETGLLEKVRQRYPPTCASHLPGSGPYALDSYRIFCGPPDEWKRVMPHDKELVKYIKWKWAVSELRSWDKLDGPGESVGISYLRELTDELQT</sequence>
<dbReference type="InParanoid" id="A0A165EMG5"/>
<gene>
    <name evidence="4" type="ORF">LAESUDRAFT_724821</name>
</gene>
<accession>A0A165EMG5</accession>
<reference evidence="4 5" key="1">
    <citation type="journal article" date="2016" name="Mol. Biol. Evol.">
        <title>Comparative Genomics of Early-Diverging Mushroom-Forming Fungi Provides Insights into the Origins of Lignocellulose Decay Capabilities.</title>
        <authorList>
            <person name="Nagy L.G."/>
            <person name="Riley R."/>
            <person name="Tritt A."/>
            <person name="Adam C."/>
            <person name="Daum C."/>
            <person name="Floudas D."/>
            <person name="Sun H."/>
            <person name="Yadav J.S."/>
            <person name="Pangilinan J."/>
            <person name="Larsson K.H."/>
            <person name="Matsuura K."/>
            <person name="Barry K."/>
            <person name="Labutti K."/>
            <person name="Kuo R."/>
            <person name="Ohm R.A."/>
            <person name="Bhattacharya S.S."/>
            <person name="Shirouzu T."/>
            <person name="Yoshinaga Y."/>
            <person name="Martin F.M."/>
            <person name="Grigoriev I.V."/>
            <person name="Hibbett D.S."/>
        </authorList>
    </citation>
    <scope>NUCLEOTIDE SEQUENCE [LARGE SCALE GENOMIC DNA]</scope>
    <source>
        <strain evidence="4 5">93-53</strain>
    </source>
</reference>
<dbReference type="AlphaFoldDB" id="A0A165EMG5"/>
<dbReference type="InterPro" id="IPR003265">
    <property type="entry name" value="HhH-GPD_domain"/>
</dbReference>
<dbReference type="EMBL" id="KV427619">
    <property type="protein sequence ID" value="KZT07369.1"/>
    <property type="molecule type" value="Genomic_DNA"/>
</dbReference>
<keyword evidence="5" id="KW-1185">Reference proteome</keyword>
<evidence type="ECO:0000256" key="1">
    <source>
        <dbReference type="ARBA" id="ARBA00004123"/>
    </source>
</evidence>
<organism evidence="4 5">
    <name type="scientific">Laetiporus sulphureus 93-53</name>
    <dbReference type="NCBI Taxonomy" id="1314785"/>
    <lineage>
        <taxon>Eukaryota</taxon>
        <taxon>Fungi</taxon>
        <taxon>Dikarya</taxon>
        <taxon>Basidiomycota</taxon>
        <taxon>Agaricomycotina</taxon>
        <taxon>Agaricomycetes</taxon>
        <taxon>Polyporales</taxon>
        <taxon>Laetiporus</taxon>
    </lineage>
</organism>
<dbReference type="GO" id="GO:0003677">
    <property type="term" value="F:DNA binding"/>
    <property type="evidence" value="ECO:0007669"/>
    <property type="project" value="InterPro"/>
</dbReference>
<dbReference type="InterPro" id="IPR045138">
    <property type="entry name" value="MeCP2/MBD4"/>
</dbReference>
<dbReference type="STRING" id="1314785.A0A165EMG5"/>
<dbReference type="Proteomes" id="UP000076871">
    <property type="component" value="Unassembled WGS sequence"/>
</dbReference>
<dbReference type="GO" id="GO:0006285">
    <property type="term" value="P:base-excision repair, AP site formation"/>
    <property type="evidence" value="ECO:0007669"/>
    <property type="project" value="UniProtKB-ARBA"/>
</dbReference>
<dbReference type="PANTHER" id="PTHR15074:SF0">
    <property type="entry name" value="METHYL-CPG-BINDING DOMAIN PROTEIN 4-LIKE PROTEIN"/>
    <property type="match status" value="1"/>
</dbReference>
<dbReference type="Pfam" id="PF00730">
    <property type="entry name" value="HhH-GPD"/>
    <property type="match status" value="1"/>
</dbReference>
<evidence type="ECO:0000259" key="3">
    <source>
        <dbReference type="Pfam" id="PF00730"/>
    </source>
</evidence>
<dbReference type="SUPFAM" id="SSF48150">
    <property type="entry name" value="DNA-glycosylase"/>
    <property type="match status" value="1"/>
</dbReference>
<dbReference type="Gene3D" id="1.10.340.30">
    <property type="entry name" value="Hypothetical protein, domain 2"/>
    <property type="match status" value="1"/>
</dbReference>
<name>A0A165EMG5_9APHY</name>
<dbReference type="GO" id="GO:0003824">
    <property type="term" value="F:catalytic activity"/>
    <property type="evidence" value="ECO:0007669"/>
    <property type="project" value="InterPro"/>
</dbReference>
<dbReference type="GO" id="GO:0005634">
    <property type="term" value="C:nucleus"/>
    <property type="evidence" value="ECO:0007669"/>
    <property type="project" value="UniProtKB-SubCell"/>
</dbReference>
<comment type="subcellular location">
    <subcellularLocation>
        <location evidence="1">Nucleus</location>
    </subcellularLocation>
</comment>
<dbReference type="InterPro" id="IPR011257">
    <property type="entry name" value="DNA_glycosylase"/>
</dbReference>